<dbReference type="PANTHER" id="PTHR44591:SF3">
    <property type="entry name" value="RESPONSE REGULATORY DOMAIN-CONTAINING PROTEIN"/>
    <property type="match status" value="1"/>
</dbReference>
<comment type="caution">
    <text evidence="2">Lacks conserved residue(s) required for the propagation of feature annotation.</text>
</comment>
<dbReference type="PANTHER" id="PTHR44591">
    <property type="entry name" value="STRESS RESPONSE REGULATOR PROTEIN 1"/>
    <property type="match status" value="1"/>
</dbReference>
<dbReference type="RefSeq" id="WP_190547666.1">
    <property type="nucleotide sequence ID" value="NZ_CAWPNO010000035.1"/>
</dbReference>
<reference evidence="4 5" key="1">
    <citation type="journal article" date="2020" name="ISME J.">
        <title>Comparative genomics reveals insights into cyanobacterial evolution and habitat adaptation.</title>
        <authorList>
            <person name="Chen M.Y."/>
            <person name="Teng W.K."/>
            <person name="Zhao L."/>
            <person name="Hu C.X."/>
            <person name="Zhou Y.K."/>
            <person name="Han B.P."/>
            <person name="Song L.R."/>
            <person name="Shu W.S."/>
        </authorList>
    </citation>
    <scope>NUCLEOTIDE SEQUENCE [LARGE SCALE GENOMIC DNA]</scope>
    <source>
        <strain evidence="4 5">FACHB-288</strain>
    </source>
</reference>
<dbReference type="PROSITE" id="PS50110">
    <property type="entry name" value="RESPONSE_REGULATORY"/>
    <property type="match status" value="1"/>
</dbReference>
<feature type="domain" description="Response regulatory" evidence="3">
    <location>
        <begin position="12"/>
        <end position="131"/>
    </location>
</feature>
<dbReference type="SMART" id="SM00448">
    <property type="entry name" value="REC"/>
    <property type="match status" value="1"/>
</dbReference>
<dbReference type="Gene3D" id="3.40.50.2300">
    <property type="match status" value="1"/>
</dbReference>
<evidence type="ECO:0000313" key="5">
    <source>
        <dbReference type="Proteomes" id="UP000658514"/>
    </source>
</evidence>
<evidence type="ECO:0000313" key="4">
    <source>
        <dbReference type="EMBL" id="MBD2195893.1"/>
    </source>
</evidence>
<evidence type="ECO:0000256" key="1">
    <source>
        <dbReference type="ARBA" id="ARBA00022553"/>
    </source>
</evidence>
<keyword evidence="5" id="KW-1185">Reference proteome</keyword>
<evidence type="ECO:0000256" key="2">
    <source>
        <dbReference type="PROSITE-ProRule" id="PRU00169"/>
    </source>
</evidence>
<proteinExistence type="predicted"/>
<sequence length="131" mass="14409">MATQHLSLNGLKLLLVDTNSDFVDLIKIIFQEFSISVEVATSVSEALSILANGQVDCLISEIAFPREDGYSLMRKLRSFEKGQNLKPIPAIALTSFILPKGCDVALKAGFQIYATKPINLDDLLDYIAYVV</sequence>
<dbReference type="InterPro" id="IPR001789">
    <property type="entry name" value="Sig_transdc_resp-reg_receiver"/>
</dbReference>
<gene>
    <name evidence="4" type="ORF">H6G24_10365</name>
</gene>
<keyword evidence="1" id="KW-0597">Phosphoprotein</keyword>
<name>A0ABR8A9D3_9CYAN</name>
<dbReference type="InterPro" id="IPR011006">
    <property type="entry name" value="CheY-like_superfamily"/>
</dbReference>
<comment type="caution">
    <text evidence="4">The sequence shown here is derived from an EMBL/GenBank/DDBJ whole genome shotgun (WGS) entry which is preliminary data.</text>
</comment>
<dbReference type="SUPFAM" id="SSF52172">
    <property type="entry name" value="CheY-like"/>
    <property type="match status" value="1"/>
</dbReference>
<dbReference type="Pfam" id="PF00072">
    <property type="entry name" value="Response_reg"/>
    <property type="match status" value="1"/>
</dbReference>
<organism evidence="4 5">
    <name type="scientific">Calothrix parietina FACHB-288</name>
    <dbReference type="NCBI Taxonomy" id="2692896"/>
    <lineage>
        <taxon>Bacteria</taxon>
        <taxon>Bacillati</taxon>
        <taxon>Cyanobacteriota</taxon>
        <taxon>Cyanophyceae</taxon>
        <taxon>Nostocales</taxon>
        <taxon>Calotrichaceae</taxon>
        <taxon>Calothrix</taxon>
    </lineage>
</organism>
<evidence type="ECO:0000259" key="3">
    <source>
        <dbReference type="PROSITE" id="PS50110"/>
    </source>
</evidence>
<dbReference type="InterPro" id="IPR050595">
    <property type="entry name" value="Bact_response_regulator"/>
</dbReference>
<dbReference type="EMBL" id="JACJQH010000013">
    <property type="protein sequence ID" value="MBD2195893.1"/>
    <property type="molecule type" value="Genomic_DNA"/>
</dbReference>
<accession>A0ABR8A9D3</accession>
<dbReference type="Proteomes" id="UP000658514">
    <property type="component" value="Unassembled WGS sequence"/>
</dbReference>
<protein>
    <submittedName>
        <fullName evidence="4">Response regulator</fullName>
    </submittedName>
</protein>